<feature type="compositionally biased region" description="Pro residues" evidence="1">
    <location>
        <begin position="102"/>
        <end position="111"/>
    </location>
</feature>
<sequence>MRSLSIIFFCLLVALVYLSSQNIGPPSPSPNFLPKARHPSRKLLVPSLTHFHQHRELEVIDEDSKTSTDEESATGNEHGSSSDTIDEVVYQIDYHGVTTHPSPTPKHPTSP</sequence>
<protein>
    <submittedName>
        <fullName evidence="3">Uncharacterized protein</fullName>
    </submittedName>
</protein>
<evidence type="ECO:0000313" key="3">
    <source>
        <dbReference type="EMBL" id="GMN55320.1"/>
    </source>
</evidence>
<feature type="compositionally biased region" description="Basic and acidic residues" evidence="1">
    <location>
        <begin position="55"/>
        <end position="68"/>
    </location>
</feature>
<reference evidence="3" key="1">
    <citation type="submission" date="2023-07" db="EMBL/GenBank/DDBJ databases">
        <title>draft genome sequence of fig (Ficus carica).</title>
        <authorList>
            <person name="Takahashi T."/>
            <person name="Nishimura K."/>
        </authorList>
    </citation>
    <scope>NUCLEOTIDE SEQUENCE</scope>
</reference>
<feature type="region of interest" description="Disordered" evidence="1">
    <location>
        <begin position="55"/>
        <end position="85"/>
    </location>
</feature>
<organism evidence="3 4">
    <name type="scientific">Ficus carica</name>
    <name type="common">Common fig</name>
    <dbReference type="NCBI Taxonomy" id="3494"/>
    <lineage>
        <taxon>Eukaryota</taxon>
        <taxon>Viridiplantae</taxon>
        <taxon>Streptophyta</taxon>
        <taxon>Embryophyta</taxon>
        <taxon>Tracheophyta</taxon>
        <taxon>Spermatophyta</taxon>
        <taxon>Magnoliopsida</taxon>
        <taxon>eudicotyledons</taxon>
        <taxon>Gunneridae</taxon>
        <taxon>Pentapetalae</taxon>
        <taxon>rosids</taxon>
        <taxon>fabids</taxon>
        <taxon>Rosales</taxon>
        <taxon>Moraceae</taxon>
        <taxon>Ficeae</taxon>
        <taxon>Ficus</taxon>
    </lineage>
</organism>
<dbReference type="EMBL" id="BTGU01000056">
    <property type="protein sequence ID" value="GMN55320.1"/>
    <property type="molecule type" value="Genomic_DNA"/>
</dbReference>
<accession>A0AA88AND3</accession>
<feature type="chain" id="PRO_5041650740" evidence="2">
    <location>
        <begin position="21"/>
        <end position="111"/>
    </location>
</feature>
<feature type="region of interest" description="Disordered" evidence="1">
    <location>
        <begin position="92"/>
        <end position="111"/>
    </location>
</feature>
<gene>
    <name evidence="3" type="ORF">TIFTF001_024434</name>
</gene>
<dbReference type="Proteomes" id="UP001187192">
    <property type="component" value="Unassembled WGS sequence"/>
</dbReference>
<evidence type="ECO:0000313" key="4">
    <source>
        <dbReference type="Proteomes" id="UP001187192"/>
    </source>
</evidence>
<keyword evidence="2" id="KW-0732">Signal</keyword>
<comment type="caution">
    <text evidence="3">The sequence shown here is derived from an EMBL/GenBank/DDBJ whole genome shotgun (WGS) entry which is preliminary data.</text>
</comment>
<evidence type="ECO:0000256" key="2">
    <source>
        <dbReference type="SAM" id="SignalP"/>
    </source>
</evidence>
<dbReference type="AlphaFoldDB" id="A0AA88AND3"/>
<name>A0AA88AND3_FICCA</name>
<keyword evidence="4" id="KW-1185">Reference proteome</keyword>
<feature type="signal peptide" evidence="2">
    <location>
        <begin position="1"/>
        <end position="20"/>
    </location>
</feature>
<proteinExistence type="predicted"/>
<evidence type="ECO:0000256" key="1">
    <source>
        <dbReference type="SAM" id="MobiDB-lite"/>
    </source>
</evidence>
<feature type="compositionally biased region" description="Polar residues" evidence="1">
    <location>
        <begin position="73"/>
        <end position="83"/>
    </location>
</feature>